<dbReference type="GO" id="GO:0042956">
    <property type="term" value="P:maltodextrin transmembrane transport"/>
    <property type="evidence" value="ECO:0007669"/>
    <property type="project" value="TreeGrafter"/>
</dbReference>
<dbReference type="InterPro" id="IPR006059">
    <property type="entry name" value="SBP"/>
</dbReference>
<feature type="signal peptide" evidence="5">
    <location>
        <begin position="1"/>
        <end position="26"/>
    </location>
</feature>
<dbReference type="Gene3D" id="3.40.190.10">
    <property type="entry name" value="Periplasmic binding protein-like II"/>
    <property type="match status" value="2"/>
</dbReference>
<evidence type="ECO:0000256" key="3">
    <source>
        <dbReference type="ARBA" id="ARBA00022729"/>
    </source>
</evidence>
<gene>
    <name evidence="6" type="ORF">FHR92_004783</name>
</gene>
<dbReference type="EMBL" id="JACJIP010000046">
    <property type="protein sequence ID" value="MBA9088287.1"/>
    <property type="molecule type" value="Genomic_DNA"/>
</dbReference>
<dbReference type="PROSITE" id="PS51257">
    <property type="entry name" value="PROKAR_LIPOPROTEIN"/>
    <property type="match status" value="1"/>
</dbReference>
<accession>A0A7W3SXZ4</accession>
<name>A0A7W3SXZ4_9BACL</name>
<feature type="compositionally biased region" description="Low complexity" evidence="4">
    <location>
        <begin position="28"/>
        <end position="58"/>
    </location>
</feature>
<dbReference type="GO" id="GO:0015768">
    <property type="term" value="P:maltose transport"/>
    <property type="evidence" value="ECO:0007669"/>
    <property type="project" value="TreeGrafter"/>
</dbReference>
<protein>
    <submittedName>
        <fullName evidence="6">Arabinogalactan oligomer/maltooligosaccharide transport system substrate-binding protein</fullName>
    </submittedName>
</protein>
<dbReference type="PANTHER" id="PTHR30061:SF50">
    <property type="entry name" value="MALTOSE_MALTODEXTRIN-BINDING PERIPLASMIC PROTEIN"/>
    <property type="match status" value="1"/>
</dbReference>
<evidence type="ECO:0000256" key="2">
    <source>
        <dbReference type="ARBA" id="ARBA00022448"/>
    </source>
</evidence>
<dbReference type="Pfam" id="PF13416">
    <property type="entry name" value="SBP_bac_8"/>
    <property type="match status" value="1"/>
</dbReference>
<organism evidence="6 7">
    <name type="scientific">Fontibacillus solani</name>
    <dbReference type="NCBI Taxonomy" id="1572857"/>
    <lineage>
        <taxon>Bacteria</taxon>
        <taxon>Bacillati</taxon>
        <taxon>Bacillota</taxon>
        <taxon>Bacilli</taxon>
        <taxon>Bacillales</taxon>
        <taxon>Paenibacillaceae</taxon>
        <taxon>Fontibacillus</taxon>
    </lineage>
</organism>
<keyword evidence="2" id="KW-0813">Transport</keyword>
<evidence type="ECO:0000256" key="5">
    <source>
        <dbReference type="SAM" id="SignalP"/>
    </source>
</evidence>
<keyword evidence="3 5" id="KW-0732">Signal</keyword>
<comment type="caution">
    <text evidence="6">The sequence shown here is derived from an EMBL/GenBank/DDBJ whole genome shotgun (WGS) entry which is preliminary data.</text>
</comment>
<reference evidence="6 7" key="1">
    <citation type="submission" date="2020-08" db="EMBL/GenBank/DDBJ databases">
        <title>Genomic Encyclopedia of Type Strains, Phase III (KMG-III): the genomes of soil and plant-associated and newly described type strains.</title>
        <authorList>
            <person name="Whitman W."/>
        </authorList>
    </citation>
    <scope>NUCLEOTIDE SEQUENCE [LARGE SCALE GENOMIC DNA]</scope>
    <source>
        <strain evidence="6 7">CECT 8693</strain>
    </source>
</reference>
<comment type="similarity">
    <text evidence="1">Belongs to the bacterial solute-binding protein 1 family.</text>
</comment>
<dbReference type="CDD" id="cd13586">
    <property type="entry name" value="PBP2_Maltose_binding_like"/>
    <property type="match status" value="1"/>
</dbReference>
<evidence type="ECO:0000256" key="1">
    <source>
        <dbReference type="ARBA" id="ARBA00008520"/>
    </source>
</evidence>
<sequence length="447" mass="49410">MNMKFRKMLSLLCVMVLLFTTTVACSSNNNSTSNGANGAKAEQQGAANNTNNGTGTDAAAEEEQLTPESGAKLIVWDGNDGTPFLKEIVKEFSEKYNIPVEVQEQGAPEQMQKMKTDGPAGLAADVLVLPHDNLSEAIAGGFVLPNDFFEEETRAEFQETAVNAVTKDGILYGYPRNMETYALFYNKELVTENDLSSWDSIISFSKKYNDPAKKKYGFMMPLNIFYFAYPFISGFNGYIFGNDNTNPEDIGLNNEGSVEGMKYFQSMREILPMEAADATIDVKTGLFQEGKLAINLDGVWNIGNFSNLSFEVGMVPLPEFPNGQQPDTFAGVKAYYVSAYSKYPNAAKLFARYVTSQEALLKNFEMTGFIPARKGMENEPAIKNNAMVSGAIKQFEHSIAMPSIFEMQQVWAPMANALELIWKGEDVKKTLDSAVESMKQGIETLKK</sequence>
<evidence type="ECO:0000256" key="4">
    <source>
        <dbReference type="SAM" id="MobiDB-lite"/>
    </source>
</evidence>
<dbReference type="SUPFAM" id="SSF53850">
    <property type="entry name" value="Periplasmic binding protein-like II"/>
    <property type="match status" value="1"/>
</dbReference>
<dbReference type="GO" id="GO:0055052">
    <property type="term" value="C:ATP-binding cassette (ABC) transporter complex, substrate-binding subunit-containing"/>
    <property type="evidence" value="ECO:0007669"/>
    <property type="project" value="TreeGrafter"/>
</dbReference>
<feature type="chain" id="PRO_5039621651" evidence="5">
    <location>
        <begin position="27"/>
        <end position="447"/>
    </location>
</feature>
<feature type="region of interest" description="Disordered" evidence="4">
    <location>
        <begin position="28"/>
        <end position="65"/>
    </location>
</feature>
<dbReference type="AlphaFoldDB" id="A0A7W3SXZ4"/>
<evidence type="ECO:0000313" key="7">
    <source>
        <dbReference type="Proteomes" id="UP000567067"/>
    </source>
</evidence>
<dbReference type="PANTHER" id="PTHR30061">
    <property type="entry name" value="MALTOSE-BINDING PERIPLASMIC PROTEIN"/>
    <property type="match status" value="1"/>
</dbReference>
<proteinExistence type="inferred from homology"/>
<dbReference type="GO" id="GO:1901982">
    <property type="term" value="F:maltose binding"/>
    <property type="evidence" value="ECO:0007669"/>
    <property type="project" value="TreeGrafter"/>
</dbReference>
<dbReference type="RefSeq" id="WP_182539769.1">
    <property type="nucleotide sequence ID" value="NZ_JACJIP010000046.1"/>
</dbReference>
<keyword evidence="7" id="KW-1185">Reference proteome</keyword>
<dbReference type="Proteomes" id="UP000567067">
    <property type="component" value="Unassembled WGS sequence"/>
</dbReference>
<evidence type="ECO:0000313" key="6">
    <source>
        <dbReference type="EMBL" id="MBA9088287.1"/>
    </source>
</evidence>